<dbReference type="EMBL" id="HBNR01083816">
    <property type="protein sequence ID" value="CAE4661310.1"/>
    <property type="molecule type" value="Transcribed_RNA"/>
</dbReference>
<dbReference type="InterPro" id="IPR001478">
    <property type="entry name" value="PDZ"/>
</dbReference>
<evidence type="ECO:0008006" key="4">
    <source>
        <dbReference type="Google" id="ProtNLM"/>
    </source>
</evidence>
<dbReference type="PROSITE" id="PS50106">
    <property type="entry name" value="PDZ"/>
    <property type="match status" value="1"/>
</dbReference>
<protein>
    <recommendedName>
        <fullName evidence="4">PDZ domain-containing protein</fullName>
    </recommendedName>
</protein>
<gene>
    <name evidence="3" type="ORF">AMON00008_LOCUS60016</name>
</gene>
<dbReference type="AlphaFoldDB" id="A0A7S4T3H0"/>
<dbReference type="SUPFAM" id="SSF50156">
    <property type="entry name" value="PDZ domain-like"/>
    <property type="match status" value="1"/>
</dbReference>
<dbReference type="InterPro" id="IPR035892">
    <property type="entry name" value="C2_domain_sf"/>
</dbReference>
<dbReference type="InterPro" id="IPR000008">
    <property type="entry name" value="C2_dom"/>
</dbReference>
<dbReference type="SMART" id="SM00239">
    <property type="entry name" value="C2"/>
    <property type="match status" value="1"/>
</dbReference>
<name>A0A7S4T3H0_9DINO</name>
<feature type="domain" description="C2" evidence="1">
    <location>
        <begin position="10"/>
        <end position="127"/>
    </location>
</feature>
<dbReference type="Gene3D" id="2.60.40.150">
    <property type="entry name" value="C2 domain"/>
    <property type="match status" value="1"/>
</dbReference>
<evidence type="ECO:0000313" key="3">
    <source>
        <dbReference type="EMBL" id="CAE4661310.1"/>
    </source>
</evidence>
<evidence type="ECO:0000259" key="2">
    <source>
        <dbReference type="PROSITE" id="PS50106"/>
    </source>
</evidence>
<dbReference type="CDD" id="cd00030">
    <property type="entry name" value="C2"/>
    <property type="match status" value="1"/>
</dbReference>
<proteinExistence type="predicted"/>
<dbReference type="Pfam" id="PF00168">
    <property type="entry name" value="C2"/>
    <property type="match status" value="1"/>
</dbReference>
<feature type="domain" description="PDZ" evidence="2">
    <location>
        <begin position="243"/>
        <end position="326"/>
    </location>
</feature>
<reference evidence="3" key="1">
    <citation type="submission" date="2021-01" db="EMBL/GenBank/DDBJ databases">
        <authorList>
            <person name="Corre E."/>
            <person name="Pelletier E."/>
            <person name="Niang G."/>
            <person name="Scheremetjew M."/>
            <person name="Finn R."/>
            <person name="Kale V."/>
            <person name="Holt S."/>
            <person name="Cochrane G."/>
            <person name="Meng A."/>
            <person name="Brown T."/>
            <person name="Cohen L."/>
        </authorList>
    </citation>
    <scope>NUCLEOTIDE SEQUENCE</scope>
    <source>
        <strain evidence="3">CCMP3105</strain>
    </source>
</reference>
<dbReference type="PROSITE" id="PS50004">
    <property type="entry name" value="C2"/>
    <property type="match status" value="1"/>
</dbReference>
<accession>A0A7S4T3H0</accession>
<sequence length="343" mass="37565">MGNKCCADGRAGGTPLDVEQTDAPFVISIMGARGLRSSSWLPRSDKVECYCEVKSSEKLLYSTRAIEDPCEPVWNEDVKVASMEEEAALEFSVYDMGAKGVTLLGTGVIKAKDYLQVGFNGLVRLKDAKSGPEAFIRVKVKVTGSALPPGPPAEFNVSAVRASEEESFGLRFDGRDDYNCQVLELVAGAFADYNAGVLPHKQVKKFDFIMSVNGITGASHKMREEFDSKREVNCRVSRSVTTSIIYDRGAASEPLGLEFADLPTSDFLIITAVDEAKHNAKAKDHEKLCVGDRIIAIGSVKCKPNQLQDKFKEQSGKVQLLIMRPAAAQDKDGVERMVHWLFE</sequence>
<dbReference type="InterPro" id="IPR036034">
    <property type="entry name" value="PDZ_sf"/>
</dbReference>
<evidence type="ECO:0000259" key="1">
    <source>
        <dbReference type="PROSITE" id="PS50004"/>
    </source>
</evidence>
<dbReference type="SUPFAM" id="SSF49562">
    <property type="entry name" value="C2 domain (Calcium/lipid-binding domain, CaLB)"/>
    <property type="match status" value="1"/>
</dbReference>
<organism evidence="3">
    <name type="scientific">Alexandrium monilatum</name>
    <dbReference type="NCBI Taxonomy" id="311494"/>
    <lineage>
        <taxon>Eukaryota</taxon>
        <taxon>Sar</taxon>
        <taxon>Alveolata</taxon>
        <taxon>Dinophyceae</taxon>
        <taxon>Gonyaulacales</taxon>
        <taxon>Pyrocystaceae</taxon>
        <taxon>Alexandrium</taxon>
    </lineage>
</organism>